<comment type="caution">
    <text evidence="1">The sequence shown here is derived from an EMBL/GenBank/DDBJ whole genome shotgun (WGS) entry which is preliminary data.</text>
</comment>
<gene>
    <name evidence="1" type="ORF">C5F48_13975</name>
</gene>
<evidence type="ECO:0000313" key="1">
    <source>
        <dbReference type="EMBL" id="PTE21129.1"/>
    </source>
</evidence>
<dbReference type="Proteomes" id="UP000241010">
    <property type="component" value="Unassembled WGS sequence"/>
</dbReference>
<organism evidence="1 2">
    <name type="scientific">Cereibacter changlensis JA139</name>
    <dbReference type="NCBI Taxonomy" id="1188249"/>
    <lineage>
        <taxon>Bacteria</taxon>
        <taxon>Pseudomonadati</taxon>
        <taxon>Pseudomonadota</taxon>
        <taxon>Alphaproteobacteria</taxon>
        <taxon>Rhodobacterales</taxon>
        <taxon>Paracoccaceae</taxon>
        <taxon>Cereibacter</taxon>
    </lineage>
</organism>
<dbReference type="EMBL" id="PZKG01000065">
    <property type="protein sequence ID" value="PTE21129.1"/>
    <property type="molecule type" value="Genomic_DNA"/>
</dbReference>
<accession>A0A2T4JT94</accession>
<name>A0A2T4JT94_9RHOB</name>
<sequence length="261" mass="28168">MSEGLTYPGGAEALIAHWQQRRAPLDQAPGESLPLAADLAALARQPVTAEPASRSASGQSRKLQELRAELAGQSELALLNALCIAHLRKRGFPPEAPRLFRRIWAEQSEALLKSLDTRWLVSSIITFADHGETEAQRRLGASMNVLFSLMKLYEAERLHSGHAPQQPFRLNRRAAAPLPLGMTGFSLAGGGLDVNLLAPIWDEALRTPVAGPLACHLLERLNADQGTVFRRLAMMREALKARKAAGTAAAGLQSAGKAQQP</sequence>
<evidence type="ECO:0000313" key="2">
    <source>
        <dbReference type="Proteomes" id="UP000241010"/>
    </source>
</evidence>
<dbReference type="OrthoDB" id="7834507at2"/>
<proteinExistence type="predicted"/>
<reference evidence="1 2" key="1">
    <citation type="submission" date="2018-03" db="EMBL/GenBank/DDBJ databases">
        <title>Cereibacter changlensis.</title>
        <authorList>
            <person name="Meyer T.E."/>
            <person name="Miller S."/>
            <person name="Lodha T."/>
            <person name="Gandham S."/>
            <person name="Chintalapati S."/>
            <person name="Chintalapati V.R."/>
        </authorList>
    </citation>
    <scope>NUCLEOTIDE SEQUENCE [LARGE SCALE GENOMIC DNA]</scope>
    <source>
        <strain evidence="1 2">JA139</strain>
    </source>
</reference>
<keyword evidence="2" id="KW-1185">Reference proteome</keyword>
<dbReference type="AlphaFoldDB" id="A0A2T4JT94"/>
<protein>
    <submittedName>
        <fullName evidence="1">Uncharacterized protein</fullName>
    </submittedName>
</protein>